<dbReference type="FunFam" id="3.30.63.10:FF:000002">
    <property type="entry name" value="Guanylate kinase 1"/>
    <property type="match status" value="1"/>
</dbReference>
<keyword evidence="5 9" id="KW-0547">Nucleotide-binding</keyword>
<dbReference type="Gene3D" id="3.40.50.300">
    <property type="entry name" value="P-loop containing nucleotide triphosphate hydrolases"/>
    <property type="match status" value="1"/>
</dbReference>
<dbReference type="PANTHER" id="PTHR23117:SF13">
    <property type="entry name" value="GUANYLATE KINASE"/>
    <property type="match status" value="1"/>
</dbReference>
<dbReference type="RefSeq" id="WP_008477543.1">
    <property type="nucleotide sequence ID" value="NZ_CAGS01000201.1"/>
</dbReference>
<dbReference type="Pfam" id="PF00625">
    <property type="entry name" value="Guanylate_kin"/>
    <property type="match status" value="1"/>
</dbReference>
<evidence type="ECO:0000313" key="12">
    <source>
        <dbReference type="Proteomes" id="UP000004221"/>
    </source>
</evidence>
<evidence type="ECO:0000256" key="9">
    <source>
        <dbReference type="HAMAP-Rule" id="MF_00328"/>
    </source>
</evidence>
<dbReference type="AlphaFoldDB" id="I4EGQ0"/>
<comment type="caution">
    <text evidence="11">The sequence shown here is derived from an EMBL/GenBank/DDBJ whole genome shotgun (WGS) entry which is preliminary data.</text>
</comment>
<keyword evidence="6 9" id="KW-0418">Kinase</keyword>
<evidence type="ECO:0000256" key="3">
    <source>
        <dbReference type="ARBA" id="ARBA00016296"/>
    </source>
</evidence>
<dbReference type="GO" id="GO:0005524">
    <property type="term" value="F:ATP binding"/>
    <property type="evidence" value="ECO:0007669"/>
    <property type="project" value="UniProtKB-UniRule"/>
</dbReference>
<dbReference type="InterPro" id="IPR008145">
    <property type="entry name" value="GK/Ca_channel_bsu"/>
</dbReference>
<feature type="binding site" evidence="9">
    <location>
        <begin position="31"/>
        <end position="38"/>
    </location>
    <ligand>
        <name>ATP</name>
        <dbReference type="ChEBI" id="CHEBI:30616"/>
    </ligand>
</feature>
<keyword evidence="12" id="KW-1185">Reference proteome</keyword>
<protein>
    <recommendedName>
        <fullName evidence="3 9">Guanylate kinase</fullName>
        <ecNumber evidence="2 9">2.7.4.8</ecNumber>
    </recommendedName>
    <alternativeName>
        <fullName evidence="8 9">GMP kinase</fullName>
    </alternativeName>
</protein>
<evidence type="ECO:0000256" key="1">
    <source>
        <dbReference type="ARBA" id="ARBA00005790"/>
    </source>
</evidence>
<evidence type="ECO:0000256" key="5">
    <source>
        <dbReference type="ARBA" id="ARBA00022741"/>
    </source>
</evidence>
<reference evidence="11 12" key="1">
    <citation type="journal article" date="2012" name="ISME J.">
        <title>Nitrification expanded: discovery, physiology and genomics of a nitrite-oxidizing bacterium from the phylum Chloroflexi.</title>
        <authorList>
            <person name="Sorokin D.Y."/>
            <person name="Lucker S."/>
            <person name="Vejmelkova D."/>
            <person name="Kostrikina N.A."/>
            <person name="Kleerebezem R."/>
            <person name="Rijpstra W.I."/>
            <person name="Damste J.S."/>
            <person name="Le Paslier D."/>
            <person name="Muyzer G."/>
            <person name="Wagner M."/>
            <person name="van Loosdrecht M.C."/>
            <person name="Daims H."/>
        </authorList>
    </citation>
    <scope>NUCLEOTIDE SEQUENCE [LARGE SCALE GENOMIC DNA]</scope>
    <source>
        <strain evidence="12">none</strain>
    </source>
</reference>
<dbReference type="NCBIfam" id="NF011325">
    <property type="entry name" value="PRK14738.1"/>
    <property type="match status" value="1"/>
</dbReference>
<accession>I4EGQ0</accession>
<feature type="domain" description="Guanylate kinase-like" evidence="10">
    <location>
        <begin position="24"/>
        <end position="205"/>
    </location>
</feature>
<comment type="similarity">
    <text evidence="1 9">Belongs to the guanylate kinase family.</text>
</comment>
<evidence type="ECO:0000256" key="8">
    <source>
        <dbReference type="ARBA" id="ARBA00030128"/>
    </source>
</evidence>
<dbReference type="GO" id="GO:0005829">
    <property type="term" value="C:cytosol"/>
    <property type="evidence" value="ECO:0007669"/>
    <property type="project" value="TreeGrafter"/>
</dbReference>
<evidence type="ECO:0000259" key="10">
    <source>
        <dbReference type="PROSITE" id="PS50052"/>
    </source>
</evidence>
<dbReference type="InterPro" id="IPR017665">
    <property type="entry name" value="Guanylate_kinase"/>
</dbReference>
<dbReference type="SUPFAM" id="SSF52540">
    <property type="entry name" value="P-loop containing nucleoside triphosphate hydrolases"/>
    <property type="match status" value="1"/>
</dbReference>
<evidence type="ECO:0000256" key="2">
    <source>
        <dbReference type="ARBA" id="ARBA00012961"/>
    </source>
</evidence>
<proteinExistence type="inferred from homology"/>
<dbReference type="InterPro" id="IPR027417">
    <property type="entry name" value="P-loop_NTPase"/>
</dbReference>
<organism evidence="11 12">
    <name type="scientific">Nitrolancea hollandica Lb</name>
    <dbReference type="NCBI Taxonomy" id="1129897"/>
    <lineage>
        <taxon>Bacteria</taxon>
        <taxon>Pseudomonadati</taxon>
        <taxon>Thermomicrobiota</taxon>
        <taxon>Thermomicrobia</taxon>
        <taxon>Sphaerobacterales</taxon>
        <taxon>Sphaerobacterineae</taxon>
        <taxon>Sphaerobacteraceae</taxon>
        <taxon>Nitrolancea</taxon>
    </lineage>
</organism>
<dbReference type="InterPro" id="IPR020590">
    <property type="entry name" value="Guanylate_kinase_CS"/>
</dbReference>
<name>I4EGQ0_9BACT</name>
<dbReference type="EMBL" id="CAGS01000201">
    <property type="protein sequence ID" value="CCF83862.1"/>
    <property type="molecule type" value="Genomic_DNA"/>
</dbReference>
<dbReference type="OrthoDB" id="9808150at2"/>
<dbReference type="NCBIfam" id="TIGR03263">
    <property type="entry name" value="guanyl_kin"/>
    <property type="match status" value="1"/>
</dbReference>
<dbReference type="PROSITE" id="PS50052">
    <property type="entry name" value="GUANYLATE_KINASE_2"/>
    <property type="match status" value="1"/>
</dbReference>
<dbReference type="HAMAP" id="MF_00328">
    <property type="entry name" value="Guanylate_kinase"/>
    <property type="match status" value="1"/>
</dbReference>
<comment type="subcellular location">
    <subcellularLocation>
        <location evidence="9">Cytoplasm</location>
    </subcellularLocation>
</comment>
<gene>
    <name evidence="9 11" type="primary">gmk</name>
    <name evidence="11" type="ORF">NITHO_280005</name>
</gene>
<comment type="function">
    <text evidence="9">Essential for recycling GMP and indirectly, cGMP.</text>
</comment>
<sequence length="218" mass="24408">MSDEGRLNAKADELIEELRSIARPRLIVISGPSGVGKDTIIEQMRLAHPEYAFIVTATTRPRRPGEIDGVHYYFMSPEEFRDLQARNEFLESAEVYGNFYGVPRGRIRKALANGKNVVVKVDVQGAASIRKIVPTGGVFIFLVPPSMAELIHRLRSRKTDEPEVLMERIATASRELERAREFDYVVFNENGSVDKALAAIDAIIAAENARINQARLEL</sequence>
<evidence type="ECO:0000256" key="7">
    <source>
        <dbReference type="ARBA" id="ARBA00022840"/>
    </source>
</evidence>
<dbReference type="CDD" id="cd00071">
    <property type="entry name" value="GMPK"/>
    <property type="match status" value="1"/>
</dbReference>
<dbReference type="GO" id="GO:0004385">
    <property type="term" value="F:GMP kinase activity"/>
    <property type="evidence" value="ECO:0007669"/>
    <property type="project" value="UniProtKB-UniRule"/>
</dbReference>
<evidence type="ECO:0000256" key="6">
    <source>
        <dbReference type="ARBA" id="ARBA00022777"/>
    </source>
</evidence>
<keyword evidence="9" id="KW-0963">Cytoplasm</keyword>
<evidence type="ECO:0000256" key="4">
    <source>
        <dbReference type="ARBA" id="ARBA00022679"/>
    </source>
</evidence>
<dbReference type="InterPro" id="IPR008144">
    <property type="entry name" value="Guanylate_kin-like_dom"/>
</dbReference>
<evidence type="ECO:0000313" key="11">
    <source>
        <dbReference type="EMBL" id="CCF83862.1"/>
    </source>
</evidence>
<dbReference type="Proteomes" id="UP000004221">
    <property type="component" value="Unassembled WGS sequence"/>
</dbReference>
<comment type="catalytic activity">
    <reaction evidence="9">
        <text>GMP + ATP = GDP + ADP</text>
        <dbReference type="Rhea" id="RHEA:20780"/>
        <dbReference type="ChEBI" id="CHEBI:30616"/>
        <dbReference type="ChEBI" id="CHEBI:58115"/>
        <dbReference type="ChEBI" id="CHEBI:58189"/>
        <dbReference type="ChEBI" id="CHEBI:456216"/>
        <dbReference type="EC" id="2.7.4.8"/>
    </reaction>
</comment>
<dbReference type="EC" id="2.7.4.8" evidence="2 9"/>
<dbReference type="PANTHER" id="PTHR23117">
    <property type="entry name" value="GUANYLATE KINASE-RELATED"/>
    <property type="match status" value="1"/>
</dbReference>
<keyword evidence="4 9" id="KW-0808">Transferase</keyword>
<dbReference type="SMART" id="SM00072">
    <property type="entry name" value="GuKc"/>
    <property type="match status" value="1"/>
</dbReference>
<dbReference type="PROSITE" id="PS00856">
    <property type="entry name" value="GUANYLATE_KINASE_1"/>
    <property type="match status" value="1"/>
</dbReference>
<dbReference type="Gene3D" id="3.30.63.10">
    <property type="entry name" value="Guanylate Kinase phosphate binding domain"/>
    <property type="match status" value="1"/>
</dbReference>
<keyword evidence="7 9" id="KW-0067">ATP-binding</keyword>